<dbReference type="InterPro" id="IPR022383">
    <property type="entry name" value="Lactate/malate_DH_C"/>
</dbReference>
<evidence type="ECO:0000256" key="3">
    <source>
        <dbReference type="ARBA" id="ARBA00022821"/>
    </source>
</evidence>
<keyword evidence="2" id="KW-0677">Repeat</keyword>
<dbReference type="Gene3D" id="3.90.110.10">
    <property type="entry name" value="Lactate dehydrogenase/glycoside hydrolase, family 4, C-terminal"/>
    <property type="match status" value="1"/>
</dbReference>
<dbReference type="PANTHER" id="PTHR11017:SF570">
    <property type="entry name" value="DISEASE RESISTANCE PROTEIN (TIR-NBS CLASS)-RELATED"/>
    <property type="match status" value="1"/>
</dbReference>
<dbReference type="SUPFAM" id="SSF51735">
    <property type="entry name" value="NAD(P)-binding Rossmann-fold domains"/>
    <property type="match status" value="1"/>
</dbReference>
<dbReference type="Gene3D" id="3.40.50.300">
    <property type="entry name" value="P-loop containing nucleotide triphosphate hydrolases"/>
    <property type="match status" value="1"/>
</dbReference>
<dbReference type="GO" id="GO:0051707">
    <property type="term" value="P:response to other organism"/>
    <property type="evidence" value="ECO:0007669"/>
    <property type="project" value="UniProtKB-ARBA"/>
</dbReference>
<dbReference type="InterPro" id="IPR000157">
    <property type="entry name" value="TIR_dom"/>
</dbReference>
<dbReference type="OrthoDB" id="2018313at2759"/>
<dbReference type="Gene3D" id="3.80.10.10">
    <property type="entry name" value="Ribonuclease Inhibitor"/>
    <property type="match status" value="5"/>
</dbReference>
<dbReference type="InterPro" id="IPR055414">
    <property type="entry name" value="LRR_R13L4/SHOC2-like"/>
</dbReference>
<dbReference type="Pfam" id="PF01582">
    <property type="entry name" value="TIR"/>
    <property type="match status" value="1"/>
</dbReference>
<evidence type="ECO:0000256" key="2">
    <source>
        <dbReference type="ARBA" id="ARBA00022737"/>
    </source>
</evidence>
<dbReference type="GO" id="GO:0006952">
    <property type="term" value="P:defense response"/>
    <property type="evidence" value="ECO:0007669"/>
    <property type="project" value="UniProtKB-KW"/>
</dbReference>
<dbReference type="Pfam" id="PF02866">
    <property type="entry name" value="Ldh_1_C"/>
    <property type="match status" value="1"/>
</dbReference>
<dbReference type="InterPro" id="IPR015955">
    <property type="entry name" value="Lactate_DH/Glyco_Ohase_4_C"/>
</dbReference>
<evidence type="ECO:0000256" key="1">
    <source>
        <dbReference type="ARBA" id="ARBA00022614"/>
    </source>
</evidence>
<keyword evidence="1" id="KW-0433">Leucine-rich repeat</keyword>
<accession>A0A8T0CM10</accession>
<dbReference type="GO" id="GO:0043531">
    <property type="term" value="F:ADP binding"/>
    <property type="evidence" value="ECO:0007669"/>
    <property type="project" value="InterPro"/>
</dbReference>
<feature type="domain" description="TIR" evidence="4">
    <location>
        <begin position="10"/>
        <end position="149"/>
    </location>
</feature>
<proteinExistence type="predicted"/>
<dbReference type="PROSITE" id="PS50104">
    <property type="entry name" value="TIR"/>
    <property type="match status" value="1"/>
</dbReference>
<dbReference type="InterPro" id="IPR036291">
    <property type="entry name" value="NAD(P)-bd_dom_sf"/>
</dbReference>
<evidence type="ECO:0000313" key="5">
    <source>
        <dbReference type="EMBL" id="KAF7848731.1"/>
    </source>
</evidence>
<dbReference type="EMBL" id="MU090000">
    <property type="protein sequence ID" value="KAF7848732.1"/>
    <property type="molecule type" value="Genomic_DNA"/>
</dbReference>
<dbReference type="PRINTS" id="PR00364">
    <property type="entry name" value="DISEASERSIST"/>
</dbReference>
<dbReference type="Pfam" id="PF23282">
    <property type="entry name" value="WHD_ROQ1"/>
    <property type="match status" value="1"/>
</dbReference>
<dbReference type="SUPFAM" id="SSF52200">
    <property type="entry name" value="Toll/Interleukin receptor TIR domain"/>
    <property type="match status" value="1"/>
</dbReference>
<dbReference type="EMBL" id="MU090000">
    <property type="protein sequence ID" value="KAF7848731.1"/>
    <property type="molecule type" value="Genomic_DNA"/>
</dbReference>
<dbReference type="Pfam" id="PF23598">
    <property type="entry name" value="LRR_14"/>
    <property type="match status" value="3"/>
</dbReference>
<dbReference type="Pfam" id="PF00931">
    <property type="entry name" value="NB-ARC"/>
    <property type="match status" value="1"/>
</dbReference>
<dbReference type="Gramene" id="rna-gnl|WGS:JABURB|Cocit.L1614.2">
    <property type="protein sequence ID" value="cds-KAF7848731.1"/>
    <property type="gene ID" value="gene-BT93_L1614"/>
</dbReference>
<dbReference type="InterPro" id="IPR027417">
    <property type="entry name" value="P-loop_NTPase"/>
</dbReference>
<dbReference type="GO" id="GO:0016616">
    <property type="term" value="F:oxidoreductase activity, acting on the CH-OH group of donors, NAD or NADP as acceptor"/>
    <property type="evidence" value="ECO:0007669"/>
    <property type="project" value="InterPro"/>
</dbReference>
<dbReference type="InterPro" id="IPR042197">
    <property type="entry name" value="Apaf_helical"/>
</dbReference>
<dbReference type="SUPFAM" id="SSF52058">
    <property type="entry name" value="L domain-like"/>
    <property type="match status" value="4"/>
</dbReference>
<dbReference type="Gene3D" id="1.10.8.430">
    <property type="entry name" value="Helical domain of apoptotic protease-activating factors"/>
    <property type="match status" value="1"/>
</dbReference>
<evidence type="ECO:0000259" key="4">
    <source>
        <dbReference type="PROSITE" id="PS50104"/>
    </source>
</evidence>
<dbReference type="GO" id="GO:0016615">
    <property type="term" value="F:malate dehydrogenase activity"/>
    <property type="evidence" value="ECO:0007669"/>
    <property type="project" value="InterPro"/>
</dbReference>
<keyword evidence="6" id="KW-1185">Reference proteome</keyword>
<dbReference type="Gramene" id="rna-gnl|WGS:JABURB|Cocit.L1614.1">
    <property type="protein sequence ID" value="cds-KAF7848732.1"/>
    <property type="gene ID" value="gene-BT93_L1614"/>
</dbReference>
<dbReference type="PANTHER" id="PTHR11017">
    <property type="entry name" value="LEUCINE-RICH REPEAT-CONTAINING PROTEIN"/>
    <property type="match status" value="1"/>
</dbReference>
<keyword evidence="3" id="KW-0611">Plant defense</keyword>
<dbReference type="SUPFAM" id="SSF56327">
    <property type="entry name" value="LDH C-terminal domain-like"/>
    <property type="match status" value="1"/>
</dbReference>
<organism evidence="5 6">
    <name type="scientific">Corymbia citriodora subsp. variegata</name>
    <dbReference type="NCBI Taxonomy" id="360336"/>
    <lineage>
        <taxon>Eukaryota</taxon>
        <taxon>Viridiplantae</taxon>
        <taxon>Streptophyta</taxon>
        <taxon>Embryophyta</taxon>
        <taxon>Tracheophyta</taxon>
        <taxon>Spermatophyta</taxon>
        <taxon>Magnoliopsida</taxon>
        <taxon>eudicotyledons</taxon>
        <taxon>Gunneridae</taxon>
        <taxon>Pentapetalae</taxon>
        <taxon>rosids</taxon>
        <taxon>malvids</taxon>
        <taxon>Myrtales</taxon>
        <taxon>Myrtaceae</taxon>
        <taxon>Myrtoideae</taxon>
        <taxon>Eucalypteae</taxon>
        <taxon>Corymbia</taxon>
    </lineage>
</organism>
<dbReference type="InterPro" id="IPR032675">
    <property type="entry name" value="LRR_dom_sf"/>
</dbReference>
<dbReference type="Proteomes" id="UP000806378">
    <property type="component" value="Unassembled WGS sequence"/>
</dbReference>
<dbReference type="InterPro" id="IPR002182">
    <property type="entry name" value="NB-ARC"/>
</dbReference>
<dbReference type="GO" id="GO:0007165">
    <property type="term" value="P:signal transduction"/>
    <property type="evidence" value="ECO:0007669"/>
    <property type="project" value="InterPro"/>
</dbReference>
<name>A0A8T0CM10_CORYI</name>
<reference evidence="5" key="1">
    <citation type="submission" date="2020-05" db="EMBL/GenBank/DDBJ databases">
        <title>WGS assembly of Corymbia citriodora subspecies variegata.</title>
        <authorList>
            <person name="Barry K."/>
            <person name="Hundley H."/>
            <person name="Shu S."/>
            <person name="Jenkins J."/>
            <person name="Grimwood J."/>
            <person name="Baten A."/>
        </authorList>
    </citation>
    <scope>NUCLEOTIDE SEQUENCE</scope>
    <source>
        <strain evidence="5">CV2-018</strain>
    </source>
</reference>
<gene>
    <name evidence="5" type="ORF">BT93_L1614</name>
</gene>
<dbReference type="Gene3D" id="3.40.50.720">
    <property type="entry name" value="NAD(P)-binding Rossmann-like Domain"/>
    <property type="match status" value="1"/>
</dbReference>
<dbReference type="SUPFAM" id="SSF52540">
    <property type="entry name" value="P-loop containing nucleoside triphosphate hydrolases"/>
    <property type="match status" value="1"/>
</dbReference>
<dbReference type="InterPro" id="IPR001252">
    <property type="entry name" value="Malate_DH_AS"/>
</dbReference>
<protein>
    <recommendedName>
        <fullName evidence="4">TIR domain-containing protein</fullName>
    </recommendedName>
</protein>
<dbReference type="InterPro" id="IPR044974">
    <property type="entry name" value="Disease_R_plants"/>
</dbReference>
<dbReference type="PROSITE" id="PS00068">
    <property type="entry name" value="MDH"/>
    <property type="match status" value="1"/>
</dbReference>
<dbReference type="SMART" id="SM00369">
    <property type="entry name" value="LRR_TYP"/>
    <property type="match status" value="12"/>
</dbReference>
<dbReference type="SMART" id="SM00255">
    <property type="entry name" value="TIR"/>
    <property type="match status" value="1"/>
</dbReference>
<sequence length="1914" mass="216364">MATSTGTSRMEFEVFLSFRGPDTQDNFTSCLYHDMNEKGIRVFKDNEELRIGQQIGGNLLRALDNTQIYIPIFSKGFASSVWCLREVAHMVDCTSKSHGKKEILPLFFDVKLDDVKLKTKLYKNALSEHEKKYGPDEVKLWKAALREVATRVGWEREGKEYGELTKMIVREVLIKLKVKNRFLPGNLVEMDDEEDIRKLLKLDSTDQVGFVILYGTGGIGKSTLAGIIFNRFQSQFDCSSYLEDVQDLSQRHGLLHVQKKLLSDTLGSKAAEGIDDTNGGIRRIEGLCKKKVLIVVDNVNEKKQLENLVGSDTWFDSGSRIIVTLRDRRKTLVKSILDKQTQSSYYTEYPIKEMPLDRAVQLFSKHAFRSNTPPENWHNFPCKVISSIGRLPLTLEVVGSLFATKDRSEWDKILEDLKQVPCKEVRETLMISVKNLEPRIKEIFLDIACFCIGEDKTYAYYMWDDCGYSPRSAIDDLLLMSLIKIDEEKSTFWMHDEVRDLGRYIGKEENFEDAGNHRYLVIDSNNLDILGSDVEKRAVRALYLDICYDLTPEEIAYLPKLRFLEGTELKFVGDFKKLLHNLRWISCYQLDLFVTEFRLVNLVVLNLPYSNITHDWDGWRQIKMAKKLKVLDLRCSTRLTKTPDFSDFGKLEKLILKGCANLSMIDGSIGKVKLLNTLNIEDCKSLQGLPEEIGSLECLSEIVIPYTEYLIKLPETLGNLKSLTSLRIYSNIDQLPHSIGRLKNIKYFHFHGSMNLQGLPDFIGELEESGISVLPDSIGRLKNIKCSHLHGSMNLQGLPDSIGELEALVDLNLEESGISFLPNSIGRLKNLKYMHLHGSMNLQGLPDSIGELEALVDLNLEESGISFLPDSIGRLKNLKYMHLARCKNLQKLPDSIGKLEALVDLNLQSTGISFLPYSIGSLKNLMCLFLDKCINLHELPDSIGELESLVRLSLNSSGISIVPDSIGKLKNLNYLDLSYCINLYELPDSIGKLESSVQLNLKFSPICIIRDCIGRLTNFTHLSFSKDEIRLGLACSGEPESLAKLDLTSLELSPLLKSFSRLMSFTHLSFYRCKILHELPDSIGELEALVNLDLKECEISFLPDSIRRLKNLKYLRLYECMNLQELPNYLWELKALVKLKLYSSRISFLPDSIERLKNLKYLRLDACMNLQELPNSIRELKALVKLKLCNSRISFLPNSIGSLKNLMCLCLYGCINLHELPDSIGELESLVRLNLNSSGISVLPNSIGKLKNLNHLHLSECKNLYELPDSIGELESLVRLNLNSSGISVLPNSIGKLKNLNNLHLFECKNLYELPDSIEKLESLVELDLKLSPVCIIRDSIGQLTNFTHLSFCECENLLELACSRDLESLVKLDLRSLELSPLLKSFRRLMSFTHWSFYRCKNLHELPNFIGQMELLVELDLKFSGISHLPDSIGNLKRLKVLKVACTNIHTIPYALGGVEMLEELDASFCPHLMDEIPWETWSLTHLRILNLYGSPISTIPRKISGFSSLQTLQIASPRLLPLPELPSCLNSLVVEVAELPVLPDLSSLVHLHHLEVGKEQGLTFWIPNMVTSPWKDVHSMNRLPLSLSTLKLHSIQQLPDFSDFQMLLVLSISGCLTPCMPNLSRLKRLQELRLSDFPKLAEIPSLEELDSLTFLHITMCNVIKLLPNLSKLKKLQNLVLKHCAKLRAVEGLKELNSLTKVEIQCCMSLEKLPDLPAFTELKTDCMVPEAAGHNIRSTVLGKRLQLWELGDDCDLMQNVHGSLGQQQPKEGLVGMGLVIIPASVPSKPGMTRYDLIGNPINSTVPIAAEIFKRAGTYDPKRLLGVTMLDVVRANTFIAEVLGLDPREVDVPVVGGHAGLTILPLFSQVKPPCSFTLLSLLKKWITGHHALKMAGQKLSRHINFNLLWKWTSN</sequence>
<evidence type="ECO:0000313" key="6">
    <source>
        <dbReference type="Proteomes" id="UP000806378"/>
    </source>
</evidence>
<comment type="caution">
    <text evidence="5">The sequence shown here is derived from an EMBL/GenBank/DDBJ whole genome shotgun (WGS) entry which is preliminary data.</text>
</comment>
<dbReference type="GO" id="GO:0006108">
    <property type="term" value="P:malate metabolic process"/>
    <property type="evidence" value="ECO:0007669"/>
    <property type="project" value="InterPro"/>
</dbReference>
<dbReference type="InterPro" id="IPR003591">
    <property type="entry name" value="Leu-rich_rpt_typical-subtyp"/>
</dbReference>
<dbReference type="InterPro" id="IPR035897">
    <property type="entry name" value="Toll_tir_struct_dom_sf"/>
</dbReference>
<dbReference type="InterPro" id="IPR058192">
    <property type="entry name" value="WHD_ROQ1-like"/>
</dbReference>
<dbReference type="Gene3D" id="3.40.50.10140">
    <property type="entry name" value="Toll/interleukin-1 receptor homology (TIR) domain"/>
    <property type="match status" value="1"/>
</dbReference>